<sequence>MDSAGYHQHPAHASASSSRNFPLYHDSSSSTSTSDPFDTTATMYIANNHPNQPQHHNYHQEHMFSPSHHFLGQSTSPNSSQHLPFVQVTHPTPTKAMKFRRKSIDALSISTASSFDPSPLGAMQPLPSPGTGTLDVMVEPLSHAQQVSKSRPRSPDLDFEDDDSEAERVRQAEKQARIREKGRERQRRKRERDKQAKEAKSSSGQSSHLPIPSSNQPKRTPQSLSISVPSPISPMASSLPQSASYFSMSPSHHPFSMSTGSTSVSGNSTPVTLFSPSVSTSTSGIGYSPETSMSASLFSLGLEATTLSATTIELQTDKPSKRNPRSKTRTVSTSLTTSVAAAAKKGSPPPLFSALPQPSREAKIPNPDAKPAKRRKSEPQTDDIWGMSSIVQGLGVTTGQEEPAHSTWQPKAVEARPQPRRTASDGIVMKSSHEKDKQWGARSPTPPPVPSLPSEYRQNRLLQSSSSTEIMSDAASTPSVQAEVFATRLVYLLNKDETETGWLSSQIGLDANDVEGMKGTLKAAYDKFMLEKGMKEMSLESGEGAISSHPSSTSMTPSMSLNDQRSVPASPTTVLSSSASSFFTPSTSSRSASRRGDKRPTTTAPIAESPSKPSHTRQRSLSSASMMARGLHITSHHPTQAQQHWSHPATPILLQGTSTIIPSDPQSDDTASPVHSSLQTPSTGQGSFPPSDQMTTYHGHWRSATDPTGQRVYTTFHQSPVQMQQANQNGQWQAPNTCPPGQAYNQNQNRLDSPLAIKSGQMQMLPPSSTSSNNQNMLTTSGNGLSTVGMNVHAPLQSADAVMMHGQPVEQHPGSSQGYMGHQRHFSTPVTSRNQANSTRDVMSVPYTPDTPVPVRGQNQHMMQGLMTTMPMWYHSTFMSGNQNFEQSIEADQGQQSQGHGQDQGMNAYHNMGQGGL</sequence>
<feature type="compositionally biased region" description="Polar residues" evidence="1">
    <location>
        <begin position="389"/>
        <end position="400"/>
    </location>
</feature>
<protein>
    <submittedName>
        <fullName evidence="2">Uncharacterized protein</fullName>
    </submittedName>
</protein>
<feature type="region of interest" description="Disordered" evidence="1">
    <location>
        <begin position="1"/>
        <end position="38"/>
    </location>
</feature>
<accession>A0ABZ1CRX1</accession>
<feature type="region of interest" description="Disordered" evidence="1">
    <location>
        <begin position="111"/>
        <end position="239"/>
    </location>
</feature>
<feature type="compositionally biased region" description="Low complexity" evidence="1">
    <location>
        <begin position="329"/>
        <end position="344"/>
    </location>
</feature>
<reference evidence="2 3" key="1">
    <citation type="submission" date="2024-01" db="EMBL/GenBank/DDBJ databases">
        <title>Comparative genomics of Cryptococcus and Kwoniella reveals pathogenesis evolution and contrasting modes of karyotype evolution via chromosome fusion or intercentromeric recombination.</title>
        <authorList>
            <person name="Coelho M.A."/>
            <person name="David-Palma M."/>
            <person name="Shea T."/>
            <person name="Bowers K."/>
            <person name="McGinley-Smith S."/>
            <person name="Mohammad A.W."/>
            <person name="Gnirke A."/>
            <person name="Yurkov A.M."/>
            <person name="Nowrousian M."/>
            <person name="Sun S."/>
            <person name="Cuomo C.A."/>
            <person name="Heitman J."/>
        </authorList>
    </citation>
    <scope>NUCLEOTIDE SEQUENCE [LARGE SCALE GENOMIC DNA]</scope>
    <source>
        <strain evidence="2">CBS 11374</strain>
    </source>
</reference>
<feature type="region of interest" description="Disordered" evidence="1">
    <location>
        <begin position="539"/>
        <end position="624"/>
    </location>
</feature>
<dbReference type="Proteomes" id="UP001329825">
    <property type="component" value="Chromosome 1"/>
</dbReference>
<evidence type="ECO:0000313" key="2">
    <source>
        <dbReference type="EMBL" id="WRT64112.1"/>
    </source>
</evidence>
<feature type="compositionally biased region" description="Low complexity" evidence="1">
    <location>
        <begin position="723"/>
        <end position="734"/>
    </location>
</feature>
<feature type="compositionally biased region" description="Low complexity" evidence="1">
    <location>
        <begin position="221"/>
        <end position="238"/>
    </location>
</feature>
<feature type="compositionally biased region" description="Basic and acidic residues" evidence="1">
    <location>
        <begin position="166"/>
        <end position="183"/>
    </location>
</feature>
<proteinExistence type="predicted"/>
<evidence type="ECO:0000256" key="1">
    <source>
        <dbReference type="SAM" id="MobiDB-lite"/>
    </source>
</evidence>
<feature type="region of interest" description="Disordered" evidence="1">
    <location>
        <begin position="723"/>
        <end position="748"/>
    </location>
</feature>
<feature type="compositionally biased region" description="Low complexity" evidence="1">
    <location>
        <begin position="893"/>
        <end position="905"/>
    </location>
</feature>
<feature type="region of interest" description="Disordered" evidence="1">
    <location>
        <begin position="889"/>
        <end position="917"/>
    </location>
</feature>
<dbReference type="EMBL" id="CP141881">
    <property type="protein sequence ID" value="WRT64112.1"/>
    <property type="molecule type" value="Genomic_DNA"/>
</dbReference>
<name>A0ABZ1CRX1_9TREE</name>
<feature type="compositionally biased region" description="Polar residues" evidence="1">
    <location>
        <begin position="657"/>
        <end position="696"/>
    </location>
</feature>
<evidence type="ECO:0000313" key="3">
    <source>
        <dbReference type="Proteomes" id="UP001329825"/>
    </source>
</evidence>
<organism evidence="2 3">
    <name type="scientific">Kwoniella shivajii</name>
    <dbReference type="NCBI Taxonomy" id="564305"/>
    <lineage>
        <taxon>Eukaryota</taxon>
        <taxon>Fungi</taxon>
        <taxon>Dikarya</taxon>
        <taxon>Basidiomycota</taxon>
        <taxon>Agaricomycotina</taxon>
        <taxon>Tremellomycetes</taxon>
        <taxon>Tremellales</taxon>
        <taxon>Cryptococcaceae</taxon>
        <taxon>Kwoniella</taxon>
    </lineage>
</organism>
<feature type="compositionally biased region" description="Low complexity" evidence="1">
    <location>
        <begin position="26"/>
        <end position="38"/>
    </location>
</feature>
<feature type="compositionally biased region" description="Low complexity" evidence="1">
    <location>
        <begin position="7"/>
        <end position="18"/>
    </location>
</feature>
<feature type="region of interest" description="Disordered" evidence="1">
    <location>
        <begin position="657"/>
        <end position="707"/>
    </location>
</feature>
<dbReference type="GeneID" id="87953172"/>
<feature type="region of interest" description="Disordered" evidence="1">
    <location>
        <begin position="313"/>
        <end position="455"/>
    </location>
</feature>
<dbReference type="RefSeq" id="XP_062788852.1">
    <property type="nucleotide sequence ID" value="XM_062932801.1"/>
</dbReference>
<keyword evidence="3" id="KW-1185">Reference proteome</keyword>
<feature type="region of interest" description="Disordered" evidence="1">
    <location>
        <begin position="761"/>
        <end position="782"/>
    </location>
</feature>
<feature type="compositionally biased region" description="Polar residues" evidence="1">
    <location>
        <begin position="201"/>
        <end position="220"/>
    </location>
</feature>
<gene>
    <name evidence="2" type="ORF">IL334_001041</name>
</gene>
<feature type="compositionally biased region" description="Low complexity" evidence="1">
    <location>
        <begin position="547"/>
        <end position="591"/>
    </location>
</feature>